<sequence length="78" mass="8771">MTMRGYDCNLHFRDPQDAFLQLRYHPPVKTNHDWETSVSTPENPTYGQGIARRRVDTVVIHSMTAATRTSTACAACCA</sequence>
<accession>A0A162CD93</accession>
<reference evidence="1 2" key="1">
    <citation type="submission" date="2016-03" db="EMBL/GenBank/DDBJ databases">
        <title>EvidentialGene: Evidence-directed Construction of Genes on Genomes.</title>
        <authorList>
            <person name="Gilbert D.G."/>
            <person name="Choi J.-H."/>
            <person name="Mockaitis K."/>
            <person name="Colbourne J."/>
            <person name="Pfrender M."/>
        </authorList>
    </citation>
    <scope>NUCLEOTIDE SEQUENCE [LARGE SCALE GENOMIC DNA]</scope>
    <source>
        <strain evidence="1 2">Xinb3</strain>
        <tissue evidence="1">Complete organism</tissue>
    </source>
</reference>
<proteinExistence type="predicted"/>
<name>A0A162CD93_9CRUS</name>
<evidence type="ECO:0000313" key="2">
    <source>
        <dbReference type="Proteomes" id="UP000076858"/>
    </source>
</evidence>
<protein>
    <submittedName>
        <fullName evidence="1">Uncharacterized protein</fullName>
    </submittedName>
</protein>
<evidence type="ECO:0000313" key="1">
    <source>
        <dbReference type="EMBL" id="KZS14422.1"/>
    </source>
</evidence>
<keyword evidence="2" id="KW-1185">Reference proteome</keyword>
<dbReference type="EMBL" id="LRGB01000944">
    <property type="protein sequence ID" value="KZS14422.1"/>
    <property type="molecule type" value="Genomic_DNA"/>
</dbReference>
<organism evidence="1 2">
    <name type="scientific">Daphnia magna</name>
    <dbReference type="NCBI Taxonomy" id="35525"/>
    <lineage>
        <taxon>Eukaryota</taxon>
        <taxon>Metazoa</taxon>
        <taxon>Ecdysozoa</taxon>
        <taxon>Arthropoda</taxon>
        <taxon>Crustacea</taxon>
        <taxon>Branchiopoda</taxon>
        <taxon>Diplostraca</taxon>
        <taxon>Cladocera</taxon>
        <taxon>Anomopoda</taxon>
        <taxon>Daphniidae</taxon>
        <taxon>Daphnia</taxon>
    </lineage>
</organism>
<dbReference type="Proteomes" id="UP000076858">
    <property type="component" value="Unassembled WGS sequence"/>
</dbReference>
<dbReference type="AlphaFoldDB" id="A0A162CD93"/>
<gene>
    <name evidence="1" type="ORF">APZ42_019755</name>
</gene>
<comment type="caution">
    <text evidence="1">The sequence shown here is derived from an EMBL/GenBank/DDBJ whole genome shotgun (WGS) entry which is preliminary data.</text>
</comment>